<dbReference type="GeneID" id="19883724"/>
<feature type="compositionally biased region" description="Polar residues" evidence="8">
    <location>
        <begin position="67"/>
        <end position="81"/>
    </location>
</feature>
<dbReference type="SUPFAM" id="SSF57701">
    <property type="entry name" value="Zn2/Cys6 DNA-binding domain"/>
    <property type="match status" value="1"/>
</dbReference>
<reference evidence="10 11" key="1">
    <citation type="journal article" date="2012" name="Sci. Rep.">
        <title>Genomic perspectives on the evolution of fungal entomopathogenicity in Beauveria bassiana.</title>
        <authorList>
            <person name="Xiao G."/>
            <person name="Ying S.H."/>
            <person name="Zheng P."/>
            <person name="Wang Z.L."/>
            <person name="Zhang S."/>
            <person name="Xie X.Q."/>
            <person name="Shang Y."/>
            <person name="St Leger R.J."/>
            <person name="Zhao G.P."/>
            <person name="Wang C."/>
            <person name="Feng M.G."/>
        </authorList>
    </citation>
    <scope>NUCLEOTIDE SEQUENCE [LARGE SCALE GENOMIC DNA]</scope>
    <source>
        <strain evidence="10 11">ARSEF 2860</strain>
    </source>
</reference>
<keyword evidence="2" id="KW-0479">Metal-binding</keyword>
<dbReference type="GO" id="GO:0003677">
    <property type="term" value="F:DNA binding"/>
    <property type="evidence" value="ECO:0007669"/>
    <property type="project" value="UniProtKB-KW"/>
</dbReference>
<dbReference type="InterPro" id="IPR036864">
    <property type="entry name" value="Zn2-C6_fun-type_DNA-bd_sf"/>
</dbReference>
<organism evidence="10 11">
    <name type="scientific">Beauveria bassiana (strain ARSEF 2860)</name>
    <name type="common">White muscardine disease fungus</name>
    <name type="synonym">Tritirachium shiotae</name>
    <dbReference type="NCBI Taxonomy" id="655819"/>
    <lineage>
        <taxon>Eukaryota</taxon>
        <taxon>Fungi</taxon>
        <taxon>Dikarya</taxon>
        <taxon>Ascomycota</taxon>
        <taxon>Pezizomycotina</taxon>
        <taxon>Sordariomycetes</taxon>
        <taxon>Hypocreomycetidae</taxon>
        <taxon>Hypocreales</taxon>
        <taxon>Cordycipitaceae</taxon>
        <taxon>Beauveria</taxon>
    </lineage>
</organism>
<accession>J5JZU4</accession>
<evidence type="ECO:0000313" key="10">
    <source>
        <dbReference type="EMBL" id="EJP69843.1"/>
    </source>
</evidence>
<dbReference type="InterPro" id="IPR051615">
    <property type="entry name" value="Transcr_Regulatory_Elem"/>
</dbReference>
<dbReference type="SMART" id="SM00066">
    <property type="entry name" value="GAL4"/>
    <property type="match status" value="1"/>
</dbReference>
<sequence>MSSRQQVQTACQRCRQKRAKCSGQQPCNRCEQEGEVCEYNRCEKLTKSELRAEVGRLRQRLEDTKSQRAQSQGSSATTNDSATLQGWIDGFKWSNLEKGPFVLAAGYRASFSSDSTPPGTPLTASKPNQHVRWLFVLL</sequence>
<dbReference type="InterPro" id="IPR001138">
    <property type="entry name" value="Zn2Cys6_DnaBD"/>
</dbReference>
<evidence type="ECO:0000256" key="4">
    <source>
        <dbReference type="ARBA" id="ARBA00023015"/>
    </source>
</evidence>
<dbReference type="GO" id="GO:0000981">
    <property type="term" value="F:DNA-binding transcription factor activity, RNA polymerase II-specific"/>
    <property type="evidence" value="ECO:0007669"/>
    <property type="project" value="InterPro"/>
</dbReference>
<keyword evidence="11" id="KW-1185">Reference proteome</keyword>
<name>J5JZU4_BEAB2</name>
<dbReference type="Gene3D" id="4.10.240.10">
    <property type="entry name" value="Zn(2)-C6 fungal-type DNA-binding domain"/>
    <property type="match status" value="1"/>
</dbReference>
<evidence type="ECO:0000256" key="6">
    <source>
        <dbReference type="ARBA" id="ARBA00023163"/>
    </source>
</evidence>
<dbReference type="PANTHER" id="PTHR31313">
    <property type="entry name" value="TY1 ENHANCER ACTIVATOR"/>
    <property type="match status" value="1"/>
</dbReference>
<gene>
    <name evidence="10" type="ORF">BBA_00712</name>
</gene>
<dbReference type="GO" id="GO:0008270">
    <property type="term" value="F:zinc ion binding"/>
    <property type="evidence" value="ECO:0007669"/>
    <property type="project" value="InterPro"/>
</dbReference>
<dbReference type="EMBL" id="JH725151">
    <property type="protein sequence ID" value="EJP69843.1"/>
    <property type="molecule type" value="Genomic_DNA"/>
</dbReference>
<dbReference type="Pfam" id="PF00172">
    <property type="entry name" value="Zn_clus"/>
    <property type="match status" value="1"/>
</dbReference>
<evidence type="ECO:0000259" key="9">
    <source>
        <dbReference type="PROSITE" id="PS50048"/>
    </source>
</evidence>
<keyword evidence="5" id="KW-0238">DNA-binding</keyword>
<dbReference type="PROSITE" id="PS00463">
    <property type="entry name" value="ZN2_CY6_FUNGAL_1"/>
    <property type="match status" value="1"/>
</dbReference>
<feature type="compositionally biased region" description="Basic and acidic residues" evidence="8">
    <location>
        <begin position="57"/>
        <end position="66"/>
    </location>
</feature>
<dbReference type="HOGENOM" id="CLU_1854887_0_0_1"/>
<keyword evidence="4" id="KW-0805">Transcription regulation</keyword>
<protein>
    <submittedName>
        <fullName evidence="10">Putative C6-zinc finger TF, regulator of conidiation</fullName>
    </submittedName>
</protein>
<dbReference type="STRING" id="655819.J5JZU4"/>
<dbReference type="PROSITE" id="PS50048">
    <property type="entry name" value="ZN2_CY6_FUNGAL_2"/>
    <property type="match status" value="1"/>
</dbReference>
<dbReference type="CDD" id="cd00067">
    <property type="entry name" value="GAL4"/>
    <property type="match status" value="1"/>
</dbReference>
<evidence type="ECO:0000256" key="7">
    <source>
        <dbReference type="ARBA" id="ARBA00023242"/>
    </source>
</evidence>
<keyword evidence="7" id="KW-0539">Nucleus</keyword>
<dbReference type="PANTHER" id="PTHR31313:SF81">
    <property type="entry name" value="TY1 ENHANCER ACTIVATOR"/>
    <property type="match status" value="1"/>
</dbReference>
<keyword evidence="3" id="KW-0862">Zinc</keyword>
<comment type="subcellular location">
    <subcellularLocation>
        <location evidence="1">Nucleus</location>
    </subcellularLocation>
</comment>
<dbReference type="InParanoid" id="J5JZU4"/>
<feature type="domain" description="Zn(2)-C6 fungal-type" evidence="9">
    <location>
        <begin position="10"/>
        <end position="39"/>
    </location>
</feature>
<feature type="region of interest" description="Disordered" evidence="8">
    <location>
        <begin position="57"/>
        <end position="81"/>
    </location>
</feature>
<evidence type="ECO:0000256" key="3">
    <source>
        <dbReference type="ARBA" id="ARBA00022833"/>
    </source>
</evidence>
<evidence type="ECO:0000256" key="8">
    <source>
        <dbReference type="SAM" id="MobiDB-lite"/>
    </source>
</evidence>
<evidence type="ECO:0000256" key="2">
    <source>
        <dbReference type="ARBA" id="ARBA00022723"/>
    </source>
</evidence>
<dbReference type="GO" id="GO:0005634">
    <property type="term" value="C:nucleus"/>
    <property type="evidence" value="ECO:0007669"/>
    <property type="project" value="UniProtKB-SubCell"/>
</dbReference>
<evidence type="ECO:0000256" key="1">
    <source>
        <dbReference type="ARBA" id="ARBA00004123"/>
    </source>
</evidence>
<dbReference type="Proteomes" id="UP000002762">
    <property type="component" value="Unassembled WGS sequence"/>
</dbReference>
<proteinExistence type="predicted"/>
<dbReference type="RefSeq" id="XP_008594031.1">
    <property type="nucleotide sequence ID" value="XM_008595809.1"/>
</dbReference>
<evidence type="ECO:0000313" key="11">
    <source>
        <dbReference type="Proteomes" id="UP000002762"/>
    </source>
</evidence>
<evidence type="ECO:0000256" key="5">
    <source>
        <dbReference type="ARBA" id="ARBA00023125"/>
    </source>
</evidence>
<keyword evidence="6" id="KW-0804">Transcription</keyword>
<dbReference type="AlphaFoldDB" id="J5JZU4"/>